<name>A0ACB7CFN3_9ASCO</name>
<organism evidence="1 2">
    <name type="scientific">Pneumocystis oryctolagi</name>
    <dbReference type="NCBI Taxonomy" id="42067"/>
    <lineage>
        <taxon>Eukaryota</taxon>
        <taxon>Fungi</taxon>
        <taxon>Dikarya</taxon>
        <taxon>Ascomycota</taxon>
        <taxon>Taphrinomycotina</taxon>
        <taxon>Pneumocystomycetes</taxon>
        <taxon>Pneumocystaceae</taxon>
        <taxon>Pneumocystis</taxon>
    </lineage>
</organism>
<sequence length="457" mass="52965">MKRRSYFFISDDQNKEIVIASEEKPKKRRKGEKIQKTPIKQPLNHRYEIQENIEYSTKLLCENIQNPSSKFDKENELTKTQVVVPKKQHFYEKIKNKKKNSKKNIEILNKPEESDESDIFDLLNTKVPEATKKKRRRKTYTFSQEINNIENTSISDCIEVEFSDNTSEKIDELCSSNIAIDFSQEKYNSSDIVFNDVLTSFVDTCSSATKKDKNLPMIISKENIEENFNKIAKQDFDDYNLKNELVFVENSLSDSIISSKKNNYENKKKQNIFEDKSILNNFKNHILEKLTGRKYAPIIGLETEYRKLRELLYQTINLGESNSCLIIGPKSSGKSNILDTAIISLNEFSSQFFVVRLNGIIQTDDKLALKEIARQLNVEMNLDAQENVASSFSDNLFKILTILSHPRELNLVCDDKPFEESDLYCDTLSSNNITSVSVIFILDNFDLFTLHHRQTLL</sequence>
<reference evidence="1 2" key="1">
    <citation type="journal article" date="2021" name="Commun. Biol.">
        <title>Genomic insights into the host specific adaptation of the Pneumocystis genus.</title>
        <authorList>
            <person name="Cisse O.H."/>
            <person name="Ma L."/>
            <person name="Dekker J.P."/>
            <person name="Khil P.P."/>
            <person name="Youn J.-H."/>
            <person name="Brenchley J.M."/>
            <person name="Blair R."/>
            <person name="Pahar B."/>
            <person name="Chabe M."/>
            <person name="Van Rompay K.K.A."/>
            <person name="Keesler R."/>
            <person name="Sukura A."/>
            <person name="Hirsch V."/>
            <person name="Kutty G."/>
            <person name="Liu Y."/>
            <person name="Peng L."/>
            <person name="Chen J."/>
            <person name="Song J."/>
            <person name="Weissenbacher-Lang C."/>
            <person name="Xu J."/>
            <person name="Upham N.S."/>
            <person name="Stajich J.E."/>
            <person name="Cuomo C.A."/>
            <person name="Cushion M.T."/>
            <person name="Kovacs J.A."/>
        </authorList>
    </citation>
    <scope>NUCLEOTIDE SEQUENCE [LARGE SCALE GENOMIC DNA]</scope>
    <source>
        <strain evidence="1 2">RABM</strain>
    </source>
</reference>
<dbReference type="EMBL" id="JABTEG010000029">
    <property type="protein sequence ID" value="KAG4303754.1"/>
    <property type="molecule type" value="Genomic_DNA"/>
</dbReference>
<dbReference type="Proteomes" id="UP000768646">
    <property type="component" value="Unassembled WGS sequence"/>
</dbReference>
<proteinExistence type="predicted"/>
<feature type="non-terminal residue" evidence="1">
    <location>
        <position position="457"/>
    </location>
</feature>
<comment type="caution">
    <text evidence="1">The sequence shown here is derived from an EMBL/GenBank/DDBJ whole genome shotgun (WGS) entry which is preliminary data.</text>
</comment>
<evidence type="ECO:0000313" key="2">
    <source>
        <dbReference type="Proteomes" id="UP000768646"/>
    </source>
</evidence>
<keyword evidence="2" id="KW-1185">Reference proteome</keyword>
<accession>A0ACB7CFN3</accession>
<gene>
    <name evidence="1" type="ORF">PORY_002837</name>
</gene>
<protein>
    <submittedName>
        <fullName evidence="1">Uncharacterized protein</fullName>
    </submittedName>
</protein>
<evidence type="ECO:0000313" key="1">
    <source>
        <dbReference type="EMBL" id="KAG4303754.1"/>
    </source>
</evidence>